<gene>
    <name evidence="3" type="ORF">GCU56_06995</name>
</gene>
<organism evidence="3 4">
    <name type="scientific">Geodermatophilus sabuli</name>
    <dbReference type="NCBI Taxonomy" id="1564158"/>
    <lineage>
        <taxon>Bacteria</taxon>
        <taxon>Bacillati</taxon>
        <taxon>Actinomycetota</taxon>
        <taxon>Actinomycetes</taxon>
        <taxon>Geodermatophilales</taxon>
        <taxon>Geodermatophilaceae</taxon>
        <taxon>Geodermatophilus</taxon>
    </lineage>
</organism>
<dbReference type="EMBL" id="JAAGWF010000008">
    <property type="protein sequence ID" value="NEK57616.1"/>
    <property type="molecule type" value="Genomic_DNA"/>
</dbReference>
<evidence type="ECO:0000259" key="2">
    <source>
        <dbReference type="Pfam" id="PF24696"/>
    </source>
</evidence>
<name>A0A7K3VYB0_9ACTN</name>
<dbReference type="Proteomes" id="UP000470246">
    <property type="component" value="Unassembled WGS sequence"/>
</dbReference>
<proteinExistence type="predicted"/>
<evidence type="ECO:0000313" key="4">
    <source>
        <dbReference type="Proteomes" id="UP000470246"/>
    </source>
</evidence>
<dbReference type="InterPro" id="IPR057767">
    <property type="entry name" value="UGSC-like_dom"/>
</dbReference>
<accession>A0A7K3VYB0</accession>
<protein>
    <recommendedName>
        <fullName evidence="2">UGSC-like domain-containing protein</fullName>
    </recommendedName>
</protein>
<reference evidence="3 4" key="1">
    <citation type="submission" date="2020-02" db="EMBL/GenBank/DDBJ databases">
        <title>Geodermatophilus sabuli CPCC 205279 I12A-02694.</title>
        <authorList>
            <person name="Jiang Z."/>
        </authorList>
    </citation>
    <scope>NUCLEOTIDE SEQUENCE [LARGE SCALE GENOMIC DNA]</scope>
    <source>
        <strain evidence="3 4">I12A-02694</strain>
    </source>
</reference>
<dbReference type="AlphaFoldDB" id="A0A7K3VYB0"/>
<comment type="caution">
    <text evidence="3">The sequence shown here is derived from an EMBL/GenBank/DDBJ whole genome shotgun (WGS) entry which is preliminary data.</text>
</comment>
<evidence type="ECO:0000313" key="3">
    <source>
        <dbReference type="EMBL" id="NEK57616.1"/>
    </source>
</evidence>
<feature type="region of interest" description="Disordered" evidence="1">
    <location>
        <begin position="78"/>
        <end position="100"/>
    </location>
</feature>
<evidence type="ECO:0000256" key="1">
    <source>
        <dbReference type="SAM" id="MobiDB-lite"/>
    </source>
</evidence>
<keyword evidence="4" id="KW-1185">Reference proteome</keyword>
<dbReference type="Pfam" id="PF24696">
    <property type="entry name" value="UGSC"/>
    <property type="match status" value="1"/>
</dbReference>
<feature type="domain" description="UGSC-like" evidence="2">
    <location>
        <begin position="1"/>
        <end position="71"/>
    </location>
</feature>
<sequence>MADTILMELRGVPSAAICTDALKPAADAMARIQGAPGYRYAVVPHPVSSLAPDGVQRHAELAAPQVLEILKGQRVTELARSGKDTAQLGHEPTSASEQRS</sequence>